<feature type="region of interest" description="Disordered" evidence="1">
    <location>
        <begin position="133"/>
        <end position="169"/>
    </location>
</feature>
<feature type="compositionally biased region" description="Basic and acidic residues" evidence="1">
    <location>
        <begin position="41"/>
        <end position="58"/>
    </location>
</feature>
<accession>A0ABQ9ETN1</accession>
<proteinExistence type="predicted"/>
<comment type="caution">
    <text evidence="2">The sequence shown here is derived from an EMBL/GenBank/DDBJ whole genome shotgun (WGS) entry which is preliminary data.</text>
</comment>
<feature type="compositionally biased region" description="Acidic residues" evidence="1">
    <location>
        <begin position="142"/>
        <end position="151"/>
    </location>
</feature>
<evidence type="ECO:0000313" key="2">
    <source>
        <dbReference type="EMBL" id="KAJ8308542.1"/>
    </source>
</evidence>
<evidence type="ECO:0000313" key="3">
    <source>
        <dbReference type="Proteomes" id="UP001217089"/>
    </source>
</evidence>
<feature type="region of interest" description="Disordered" evidence="1">
    <location>
        <begin position="1"/>
        <end position="58"/>
    </location>
</feature>
<feature type="compositionally biased region" description="Polar residues" evidence="1">
    <location>
        <begin position="17"/>
        <end position="31"/>
    </location>
</feature>
<dbReference type="PANTHER" id="PTHR33480">
    <property type="entry name" value="SET DOMAIN-CONTAINING PROTEIN-RELATED"/>
    <property type="match status" value="1"/>
</dbReference>
<sequence length="780" mass="89665">MTEDETIIKDEDIYLKNQKSPQDSSHRSFNPSLGVFSLDSESTHEIHKGKESKTEHKQIDLNPTSTQISTDDVDISTYPAKTNQIAKENSKNDESNIQVASGTNDFLCIDRTDNNNDTMNVDISFCSAKAEHNATENNNNDEISEFSDDGDKDYFPSAESEMESENSIETNNERVEFDFLKQNHCIVQLEHNRNSNCIVQLEHNRNSNVSLNSELEVKNRMEDESEECNKDVFHTNEMVADSLSEHSTENLEIEQFQYSVDNADCSTEIPFQGMEKSIIMQQKTSLKLHSCLFCGMLYSKLPRHFEDVHQSEKKVIEALLLPKGSSERKQAFLYLQNKGDYNLFYLFFQPSDYETWGVYRIFVEHSSQDLMLHSPWTGWLYYINQQRSQKGKESKTEHKQIDLNPTSTQISTDDVDISTYPAKTNQIAKENSKNDESNIQVASGTNDFLCIDRTDNNNDTMNVDISFCSAKAEHNATENNNNDEISEFSDDGDKDYFPSAESEMESENSIETNNERVEFDFLKQNHCIVQLEHNRNSNCIVQLEHNRNSNVSLNSELEVKNRMEDESEECNKDVFHTNEMVADSLSEHSTENLEIEQFQYSVDNADCSTEIPFQGMEKSIIMQQKTSLKLHSCLFCGMLYSKLPRHFEDVHQSEKKVIEALLLPKGSSERKQAFLYLQNKGDYNHNISVLEKGHGILIPKYRSRDGEERNNMDYLPCEFCFGLYVKSDLAKHQKKCKKAVPKPKGKAKPILNARLLLPTRFGSKELHVDILNKMKDDEIK</sequence>
<keyword evidence="3" id="KW-1185">Reference proteome</keyword>
<dbReference type="EMBL" id="JARBDR010000657">
    <property type="protein sequence ID" value="KAJ8308542.1"/>
    <property type="molecule type" value="Genomic_DNA"/>
</dbReference>
<protein>
    <submittedName>
        <fullName evidence="2">Uncharacterized protein</fullName>
    </submittedName>
</protein>
<organism evidence="2 3">
    <name type="scientific">Tegillarca granosa</name>
    <name type="common">Malaysian cockle</name>
    <name type="synonym">Anadara granosa</name>
    <dbReference type="NCBI Taxonomy" id="220873"/>
    <lineage>
        <taxon>Eukaryota</taxon>
        <taxon>Metazoa</taxon>
        <taxon>Spiralia</taxon>
        <taxon>Lophotrochozoa</taxon>
        <taxon>Mollusca</taxon>
        <taxon>Bivalvia</taxon>
        <taxon>Autobranchia</taxon>
        <taxon>Pteriomorphia</taxon>
        <taxon>Arcoida</taxon>
        <taxon>Arcoidea</taxon>
        <taxon>Arcidae</taxon>
        <taxon>Tegillarca</taxon>
    </lineage>
</organism>
<feature type="compositionally biased region" description="Acidic residues" evidence="1">
    <location>
        <begin position="484"/>
        <end position="493"/>
    </location>
</feature>
<gene>
    <name evidence="2" type="ORF">KUTeg_013416</name>
</gene>
<feature type="region of interest" description="Disordered" evidence="1">
    <location>
        <begin position="475"/>
        <end position="510"/>
    </location>
</feature>
<dbReference type="Proteomes" id="UP001217089">
    <property type="component" value="Unassembled WGS sequence"/>
</dbReference>
<dbReference type="PANTHER" id="PTHR33480:SF1">
    <property type="entry name" value="TYR RECOMBINASE DOMAIN-CONTAINING PROTEIN"/>
    <property type="match status" value="1"/>
</dbReference>
<reference evidence="2 3" key="1">
    <citation type="submission" date="2022-12" db="EMBL/GenBank/DDBJ databases">
        <title>Chromosome-level genome of Tegillarca granosa.</title>
        <authorList>
            <person name="Kim J."/>
        </authorList>
    </citation>
    <scope>NUCLEOTIDE SEQUENCE [LARGE SCALE GENOMIC DNA]</scope>
    <source>
        <strain evidence="2">Teg-2019</strain>
        <tissue evidence="2">Adductor muscle</tissue>
    </source>
</reference>
<evidence type="ECO:0000256" key="1">
    <source>
        <dbReference type="SAM" id="MobiDB-lite"/>
    </source>
</evidence>
<feature type="compositionally biased region" description="Basic and acidic residues" evidence="1">
    <location>
        <begin position="1"/>
        <end position="14"/>
    </location>
</feature>
<name>A0ABQ9ETN1_TEGGR</name>